<reference evidence="2 3" key="1">
    <citation type="journal article" date="2012" name="Genome Biol.">
        <title>Genome and low-iron response of an oceanic diatom adapted to chronic iron limitation.</title>
        <authorList>
            <person name="Lommer M."/>
            <person name="Specht M."/>
            <person name="Roy A.S."/>
            <person name="Kraemer L."/>
            <person name="Andreson R."/>
            <person name="Gutowska M.A."/>
            <person name="Wolf J."/>
            <person name="Bergner S.V."/>
            <person name="Schilhabel M.B."/>
            <person name="Klostermeier U.C."/>
            <person name="Beiko R.G."/>
            <person name="Rosenstiel P."/>
            <person name="Hippler M."/>
            <person name="Laroche J."/>
        </authorList>
    </citation>
    <scope>NUCLEOTIDE SEQUENCE [LARGE SCALE GENOMIC DNA]</scope>
    <source>
        <strain evidence="2 3">CCMP1005</strain>
    </source>
</reference>
<feature type="compositionally biased region" description="Polar residues" evidence="1">
    <location>
        <begin position="20"/>
        <end position="29"/>
    </location>
</feature>
<keyword evidence="3" id="KW-1185">Reference proteome</keyword>
<feature type="compositionally biased region" description="Basic and acidic residues" evidence="1">
    <location>
        <begin position="93"/>
        <end position="107"/>
    </location>
</feature>
<organism evidence="2 3">
    <name type="scientific">Thalassiosira oceanica</name>
    <name type="common">Marine diatom</name>
    <dbReference type="NCBI Taxonomy" id="159749"/>
    <lineage>
        <taxon>Eukaryota</taxon>
        <taxon>Sar</taxon>
        <taxon>Stramenopiles</taxon>
        <taxon>Ochrophyta</taxon>
        <taxon>Bacillariophyta</taxon>
        <taxon>Coscinodiscophyceae</taxon>
        <taxon>Thalassiosirophycidae</taxon>
        <taxon>Thalassiosirales</taxon>
        <taxon>Thalassiosiraceae</taxon>
        <taxon>Thalassiosira</taxon>
    </lineage>
</organism>
<protein>
    <submittedName>
        <fullName evidence="2">Uncharacterized protein</fullName>
    </submittedName>
</protein>
<dbReference type="Proteomes" id="UP000266841">
    <property type="component" value="Unassembled WGS sequence"/>
</dbReference>
<accession>K0SWK1</accession>
<gene>
    <name evidence="2" type="ORF">THAOC_08897</name>
</gene>
<feature type="region of interest" description="Disordered" evidence="1">
    <location>
        <begin position="1"/>
        <end position="107"/>
    </location>
</feature>
<dbReference type="EMBL" id="AGNL01009526">
    <property type="protein sequence ID" value="EJK69805.1"/>
    <property type="molecule type" value="Genomic_DNA"/>
</dbReference>
<comment type="caution">
    <text evidence="2">The sequence shown here is derived from an EMBL/GenBank/DDBJ whole genome shotgun (WGS) entry which is preliminary data.</text>
</comment>
<sequence length="107" mass="12106">MRSEKFRAGQPQMPWPALSCSKSTLQQRVTLERVKRGNDSPWSWPHFESDRTRRANTAGPITLTHHAPSRPITHSKSLRQAARTSLGPNQRLGDGRDPLCGPDRRPE</sequence>
<dbReference type="AlphaFoldDB" id="K0SWK1"/>
<feature type="non-terminal residue" evidence="2">
    <location>
        <position position="107"/>
    </location>
</feature>
<evidence type="ECO:0000256" key="1">
    <source>
        <dbReference type="SAM" id="MobiDB-lite"/>
    </source>
</evidence>
<name>K0SWK1_THAOC</name>
<proteinExistence type="predicted"/>
<evidence type="ECO:0000313" key="2">
    <source>
        <dbReference type="EMBL" id="EJK69805.1"/>
    </source>
</evidence>
<evidence type="ECO:0000313" key="3">
    <source>
        <dbReference type="Proteomes" id="UP000266841"/>
    </source>
</evidence>